<accession>A0A9W7DUT7</accession>
<reference evidence="1" key="1">
    <citation type="submission" date="2022-07" db="EMBL/GenBank/DDBJ databases">
        <title>Genome analysis of Parmales, a sister group of diatoms, reveals the evolutionary specialization of diatoms from phago-mixotrophs to photoautotrophs.</title>
        <authorList>
            <person name="Ban H."/>
            <person name="Sato S."/>
            <person name="Yoshikawa S."/>
            <person name="Kazumasa Y."/>
            <person name="Nakamura Y."/>
            <person name="Ichinomiya M."/>
            <person name="Saitoh K."/>
            <person name="Sato N."/>
            <person name="Blanc-Mathieu R."/>
            <person name="Endo H."/>
            <person name="Kuwata A."/>
            <person name="Ogata H."/>
        </authorList>
    </citation>
    <scope>NUCLEOTIDE SEQUENCE</scope>
</reference>
<comment type="caution">
    <text evidence="1">The sequence shown here is derived from an EMBL/GenBank/DDBJ whole genome shotgun (WGS) entry which is preliminary data.</text>
</comment>
<organism evidence="1 2">
    <name type="scientific">Triparma retinervis</name>
    <dbReference type="NCBI Taxonomy" id="2557542"/>
    <lineage>
        <taxon>Eukaryota</taxon>
        <taxon>Sar</taxon>
        <taxon>Stramenopiles</taxon>
        <taxon>Ochrophyta</taxon>
        <taxon>Bolidophyceae</taxon>
        <taxon>Parmales</taxon>
        <taxon>Triparmaceae</taxon>
        <taxon>Triparma</taxon>
    </lineage>
</organism>
<dbReference type="EMBL" id="BRXZ01000855">
    <property type="protein sequence ID" value="GMH55803.1"/>
    <property type="molecule type" value="Genomic_DNA"/>
</dbReference>
<evidence type="ECO:0000313" key="2">
    <source>
        <dbReference type="Proteomes" id="UP001165082"/>
    </source>
</evidence>
<dbReference type="AlphaFoldDB" id="A0A9W7DUT7"/>
<gene>
    <name evidence="1" type="ORF">TrRE_jg478</name>
</gene>
<feature type="non-terminal residue" evidence="1">
    <location>
        <position position="45"/>
    </location>
</feature>
<proteinExistence type="predicted"/>
<name>A0A9W7DUT7_9STRA</name>
<protein>
    <submittedName>
        <fullName evidence="1">Uncharacterized protein</fullName>
    </submittedName>
</protein>
<keyword evidence="2" id="KW-1185">Reference proteome</keyword>
<dbReference type="Proteomes" id="UP001165082">
    <property type="component" value="Unassembled WGS sequence"/>
</dbReference>
<evidence type="ECO:0000313" key="1">
    <source>
        <dbReference type="EMBL" id="GMH55803.1"/>
    </source>
</evidence>
<sequence>MLDWMKIEAGRSVREEGEERRRRIREDWENREMLEIVEEGKRVRV</sequence>